<dbReference type="OrthoDB" id="3263473at2759"/>
<protein>
    <submittedName>
        <fullName evidence="1">Uncharacterized protein</fullName>
    </submittedName>
</protein>
<comment type="caution">
    <text evidence="1">The sequence shown here is derived from an EMBL/GenBank/DDBJ whole genome shotgun (WGS) entry which is preliminary data.</text>
</comment>
<organism evidence="1 2">
    <name type="scientific">Suillus discolor</name>
    <dbReference type="NCBI Taxonomy" id="1912936"/>
    <lineage>
        <taxon>Eukaryota</taxon>
        <taxon>Fungi</taxon>
        <taxon>Dikarya</taxon>
        <taxon>Basidiomycota</taxon>
        <taxon>Agaricomycotina</taxon>
        <taxon>Agaricomycetes</taxon>
        <taxon>Agaricomycetidae</taxon>
        <taxon>Boletales</taxon>
        <taxon>Suillineae</taxon>
        <taxon>Suillaceae</taxon>
        <taxon>Suillus</taxon>
    </lineage>
</organism>
<name>A0A9P7JMB1_9AGAM</name>
<dbReference type="RefSeq" id="XP_041285581.1">
    <property type="nucleotide sequence ID" value="XM_041434475.1"/>
</dbReference>
<dbReference type="AlphaFoldDB" id="A0A9P7JMB1"/>
<dbReference type="EMBL" id="JABBWM010000120">
    <property type="protein sequence ID" value="KAG2088555.1"/>
    <property type="molecule type" value="Genomic_DNA"/>
</dbReference>
<sequence length="167" mass="18618">MLDLADVKKMASKLRYDTARAALIVLGPILGKVAWEGKLRVLHVADLRPLGDIGPGQSEGARDISWIWKAPGALHNDDAGLQDCLRIEWCKARAREGRGEMGERSWNRSRHIRLAMVKHVQELWVAVPSIVESQLLPDDEENTAETSGVLLTMEGLMILYNDVLLPM</sequence>
<reference evidence="1" key="1">
    <citation type="journal article" date="2020" name="New Phytol.">
        <title>Comparative genomics reveals dynamic genome evolution in host specialist ectomycorrhizal fungi.</title>
        <authorList>
            <person name="Lofgren L.A."/>
            <person name="Nguyen N.H."/>
            <person name="Vilgalys R."/>
            <person name="Ruytinx J."/>
            <person name="Liao H.L."/>
            <person name="Branco S."/>
            <person name="Kuo A."/>
            <person name="LaButti K."/>
            <person name="Lipzen A."/>
            <person name="Andreopoulos W."/>
            <person name="Pangilinan J."/>
            <person name="Riley R."/>
            <person name="Hundley H."/>
            <person name="Na H."/>
            <person name="Barry K."/>
            <person name="Grigoriev I.V."/>
            <person name="Stajich J.E."/>
            <person name="Kennedy P.G."/>
        </authorList>
    </citation>
    <scope>NUCLEOTIDE SEQUENCE</scope>
    <source>
        <strain evidence="1">FC423</strain>
    </source>
</reference>
<proteinExistence type="predicted"/>
<evidence type="ECO:0000313" key="1">
    <source>
        <dbReference type="EMBL" id="KAG2088555.1"/>
    </source>
</evidence>
<dbReference type="Proteomes" id="UP000823399">
    <property type="component" value="Unassembled WGS sequence"/>
</dbReference>
<evidence type="ECO:0000313" key="2">
    <source>
        <dbReference type="Proteomes" id="UP000823399"/>
    </source>
</evidence>
<accession>A0A9P7JMB1</accession>
<keyword evidence="2" id="KW-1185">Reference proteome</keyword>
<gene>
    <name evidence="1" type="ORF">F5147DRAFT_658674</name>
</gene>
<dbReference type="GeneID" id="64696734"/>